<keyword evidence="3 6" id="KW-1133">Transmembrane helix</keyword>
<feature type="transmembrane region" description="Helical" evidence="6">
    <location>
        <begin position="281"/>
        <end position="304"/>
    </location>
</feature>
<dbReference type="Proteomes" id="UP000005239">
    <property type="component" value="Unassembled WGS sequence"/>
</dbReference>
<organism evidence="7 8">
    <name type="scientific">Pristionchus pacificus</name>
    <name type="common">Parasitic nematode worm</name>
    <dbReference type="NCBI Taxonomy" id="54126"/>
    <lineage>
        <taxon>Eukaryota</taxon>
        <taxon>Metazoa</taxon>
        <taxon>Ecdysozoa</taxon>
        <taxon>Nematoda</taxon>
        <taxon>Chromadorea</taxon>
        <taxon>Rhabditida</taxon>
        <taxon>Rhabditina</taxon>
        <taxon>Diplogasteromorpha</taxon>
        <taxon>Diplogasteroidea</taxon>
        <taxon>Neodiplogasteridae</taxon>
        <taxon>Pristionchus</taxon>
    </lineage>
</organism>
<sequence>MATDQFSSWQFLNGGNQTNTDSSVSMEDWVKKVWKSKDGTARVHFGLLFCAFFCFLLTFAIAFVQFLHVYKYISVIRLKNNMYYLIFLNPISSVCCFFGMISPRNAAFMYGVILSYHMLAIRIALDVMFNINGGRVALSKMLLMNNERIRFTFFPFCLFDSDNISRFEMVVSQTCIVRVVLMIIDICVYRETGTLNHAWFFVSHTVSVVSTMIALYFSYAISAVNRENSKKFRFQYLFMMVDWSQTLITFQKTAFDILSFLKLYPTFIFPEKLLDAHFSDSIYILFFLYSLEVLIMSFLISYLLRPSKSYIFDRYAGQRSSPPPTYMYLDDSDEGLLPAVMESESAQPPSAPSQQSIPENQRSTVEAVSQQQQATPPNEGGGESQMKDPKEGVTVRAGPETMIKLAQAKTPLEEKKQPVPGAPVDDGAYENLKSQSVRSMNKVLEAEKEQSADDFFKAMTGEVDSSLSVSSNDSSSLSSSAMSIFLQTSFREMNKYFFLILITLFCTLITILISIVHMFYISKYVSVRRLRNNLYYVVALNPISNARSSHFYRRGRRQLSDQLKSTKESIRYKAFPFCCCSCLPVVAPSVRNIRKLENVISQTCVVRVVLQVADICVMRETGETTNWWFVASYVFSFITMTVSLYFSCVVANLNRDTGNRFRYNYLFYAVNISQILYTLQRTLFTGVKYLINVEKDSFSKSLIDYDYFEETYYLMFIFSVEVAFMSIIISIIMRPGVTYIFDSYSCRSTSAKFLPLDPSGRGDFESKEEVKDGSKEVLAKEEQGKKEATIPMGPDTVMKTLGRDQTEEPKKLKSSTAVEDDGNYENLTAASDGDLKKVLKNMEKNMRNCVDMTKGRGKGHLLMR</sequence>
<protein>
    <submittedName>
        <fullName evidence="7">Osta-1</fullName>
    </submittedName>
</protein>
<reference evidence="7" key="2">
    <citation type="submission" date="2022-06" db="UniProtKB">
        <authorList>
            <consortium name="EnsemblMetazoa"/>
        </authorList>
    </citation>
    <scope>IDENTIFICATION</scope>
    <source>
        <strain evidence="7">PS312</strain>
    </source>
</reference>
<evidence type="ECO:0000313" key="7">
    <source>
        <dbReference type="EnsemblMetazoa" id="PPA21733.1"/>
    </source>
</evidence>
<accession>A0A8R1YK82</accession>
<feature type="transmembrane region" description="Helical" evidence="6">
    <location>
        <begin position="45"/>
        <end position="70"/>
    </location>
</feature>
<feature type="transmembrane region" description="Helical" evidence="6">
    <location>
        <begin position="82"/>
        <end position="101"/>
    </location>
</feature>
<evidence type="ECO:0000256" key="2">
    <source>
        <dbReference type="ARBA" id="ARBA00022692"/>
    </source>
</evidence>
<evidence type="ECO:0000256" key="4">
    <source>
        <dbReference type="ARBA" id="ARBA00023136"/>
    </source>
</evidence>
<dbReference type="PANTHER" id="PTHR23423">
    <property type="entry name" value="ORGANIC SOLUTE TRANSPORTER-RELATED"/>
    <property type="match status" value="1"/>
</dbReference>
<dbReference type="EnsemblMetazoa" id="PPA21733.1">
    <property type="protein sequence ID" value="PPA21733.1"/>
    <property type="gene ID" value="WBGene00111287"/>
</dbReference>
<dbReference type="InterPro" id="IPR005178">
    <property type="entry name" value="Ostalpha/TMEM184C"/>
</dbReference>
<evidence type="ECO:0000256" key="3">
    <source>
        <dbReference type="ARBA" id="ARBA00022989"/>
    </source>
</evidence>
<comment type="subcellular location">
    <subcellularLocation>
        <location evidence="1">Membrane</location>
        <topology evidence="1">Multi-pass membrane protein</topology>
    </subcellularLocation>
</comment>
<feature type="transmembrane region" description="Helical" evidence="6">
    <location>
        <begin position="711"/>
        <end position="733"/>
    </location>
</feature>
<feature type="compositionally biased region" description="Polar residues" evidence="5">
    <location>
        <begin position="357"/>
        <end position="376"/>
    </location>
</feature>
<keyword evidence="2 6" id="KW-0812">Transmembrane</keyword>
<dbReference type="OrthoDB" id="5832279at2759"/>
<feature type="transmembrane region" description="Helical" evidence="6">
    <location>
        <begin position="496"/>
        <end position="521"/>
    </location>
</feature>
<reference evidence="8" key="1">
    <citation type="journal article" date="2008" name="Nat. Genet.">
        <title>The Pristionchus pacificus genome provides a unique perspective on nematode lifestyle and parasitism.</title>
        <authorList>
            <person name="Dieterich C."/>
            <person name="Clifton S.W."/>
            <person name="Schuster L.N."/>
            <person name="Chinwalla A."/>
            <person name="Delehaunty K."/>
            <person name="Dinkelacker I."/>
            <person name="Fulton L."/>
            <person name="Fulton R."/>
            <person name="Godfrey J."/>
            <person name="Minx P."/>
            <person name="Mitreva M."/>
            <person name="Roeseler W."/>
            <person name="Tian H."/>
            <person name="Witte H."/>
            <person name="Yang S.P."/>
            <person name="Wilson R.K."/>
            <person name="Sommer R.J."/>
        </authorList>
    </citation>
    <scope>NUCLEOTIDE SEQUENCE [LARGE SCALE GENOMIC DNA]</scope>
    <source>
        <strain evidence="8">PS312</strain>
    </source>
</reference>
<feature type="transmembrane region" description="Helical" evidence="6">
    <location>
        <begin position="665"/>
        <end position="691"/>
    </location>
</feature>
<evidence type="ECO:0000256" key="1">
    <source>
        <dbReference type="ARBA" id="ARBA00004141"/>
    </source>
</evidence>
<dbReference type="Pfam" id="PF03619">
    <property type="entry name" value="Solute_trans_a"/>
    <property type="match status" value="1"/>
</dbReference>
<feature type="transmembrane region" description="Helical" evidence="6">
    <location>
        <begin position="627"/>
        <end position="653"/>
    </location>
</feature>
<evidence type="ECO:0000313" key="8">
    <source>
        <dbReference type="Proteomes" id="UP000005239"/>
    </source>
</evidence>
<keyword evidence="8" id="KW-1185">Reference proteome</keyword>
<feature type="compositionally biased region" description="Low complexity" evidence="5">
    <location>
        <begin position="342"/>
        <end position="356"/>
    </location>
</feature>
<dbReference type="AlphaFoldDB" id="A0A2A6D0L2"/>
<dbReference type="GO" id="GO:0022857">
    <property type="term" value="F:transmembrane transporter activity"/>
    <property type="evidence" value="ECO:0000318"/>
    <property type="project" value="GO_Central"/>
</dbReference>
<evidence type="ECO:0000256" key="5">
    <source>
        <dbReference type="SAM" id="MobiDB-lite"/>
    </source>
</evidence>
<gene>
    <name evidence="7" type="primary">WBGene00111287</name>
</gene>
<feature type="region of interest" description="Disordered" evidence="5">
    <location>
        <begin position="407"/>
        <end position="427"/>
    </location>
</feature>
<accession>A0A2A6D0L2</accession>
<dbReference type="SMART" id="SM01417">
    <property type="entry name" value="Solute_trans_a"/>
    <property type="match status" value="1"/>
</dbReference>
<keyword evidence="4 6" id="KW-0472">Membrane</keyword>
<name>A0A2A6D0L2_PRIPA</name>
<dbReference type="GO" id="GO:0016020">
    <property type="term" value="C:membrane"/>
    <property type="evidence" value="ECO:0000318"/>
    <property type="project" value="GO_Central"/>
</dbReference>
<feature type="region of interest" description="Disordered" evidence="5">
    <location>
        <begin position="342"/>
        <end position="393"/>
    </location>
</feature>
<feature type="transmembrane region" description="Helical" evidence="6">
    <location>
        <begin position="107"/>
        <end position="125"/>
    </location>
</feature>
<feature type="transmembrane region" description="Helical" evidence="6">
    <location>
        <begin position="198"/>
        <end position="224"/>
    </location>
</feature>
<evidence type="ECO:0000256" key="6">
    <source>
        <dbReference type="SAM" id="Phobius"/>
    </source>
</evidence>
<proteinExistence type="predicted"/>